<name>A0A8H7UP25_9FUNG</name>
<evidence type="ECO:0000313" key="3">
    <source>
        <dbReference type="Proteomes" id="UP000612746"/>
    </source>
</evidence>
<comment type="caution">
    <text evidence="2">The sequence shown here is derived from an EMBL/GenBank/DDBJ whole genome shotgun (WGS) entry which is preliminary data.</text>
</comment>
<feature type="compositionally biased region" description="Low complexity" evidence="1">
    <location>
        <begin position="70"/>
        <end position="87"/>
    </location>
</feature>
<sequence>MAIWKVDPANPNVRIQPAPSPKHPGNPKWLTGTEWRKRRQPSVIELDKILNPSSRDFGLDNSGWGSVNQDADGSGWGSPSAGASAGW</sequence>
<dbReference type="Proteomes" id="UP000612746">
    <property type="component" value="Unassembled WGS sequence"/>
</dbReference>
<reference evidence="2" key="1">
    <citation type="submission" date="2020-12" db="EMBL/GenBank/DDBJ databases">
        <title>Metabolic potential, ecology and presence of endohyphal bacteria is reflected in genomic diversity of Mucoromycotina.</title>
        <authorList>
            <person name="Muszewska A."/>
            <person name="Okrasinska A."/>
            <person name="Steczkiewicz K."/>
            <person name="Drgas O."/>
            <person name="Orlowska M."/>
            <person name="Perlinska-Lenart U."/>
            <person name="Aleksandrzak-Piekarczyk T."/>
            <person name="Szatraj K."/>
            <person name="Zielenkiewicz U."/>
            <person name="Pilsyk S."/>
            <person name="Malc E."/>
            <person name="Mieczkowski P."/>
            <person name="Kruszewska J.S."/>
            <person name="Biernat P."/>
            <person name="Pawlowska J."/>
        </authorList>
    </citation>
    <scope>NUCLEOTIDE SEQUENCE</scope>
    <source>
        <strain evidence="2">WA0000051536</strain>
    </source>
</reference>
<accession>A0A8H7UP25</accession>
<proteinExistence type="predicted"/>
<feature type="region of interest" description="Disordered" evidence="1">
    <location>
        <begin position="1"/>
        <end position="37"/>
    </location>
</feature>
<dbReference type="AlphaFoldDB" id="A0A8H7UP25"/>
<keyword evidence="3" id="KW-1185">Reference proteome</keyword>
<protein>
    <submittedName>
        <fullName evidence="2">Uncharacterized protein</fullName>
    </submittedName>
</protein>
<evidence type="ECO:0000313" key="2">
    <source>
        <dbReference type="EMBL" id="KAG2188827.1"/>
    </source>
</evidence>
<dbReference type="EMBL" id="JAEPRA010000001">
    <property type="protein sequence ID" value="KAG2188827.1"/>
    <property type="molecule type" value="Genomic_DNA"/>
</dbReference>
<organism evidence="2 3">
    <name type="scientific">Umbelopsis vinacea</name>
    <dbReference type="NCBI Taxonomy" id="44442"/>
    <lineage>
        <taxon>Eukaryota</taxon>
        <taxon>Fungi</taxon>
        <taxon>Fungi incertae sedis</taxon>
        <taxon>Mucoromycota</taxon>
        <taxon>Mucoromycotina</taxon>
        <taxon>Umbelopsidomycetes</taxon>
        <taxon>Umbelopsidales</taxon>
        <taxon>Umbelopsidaceae</taxon>
        <taxon>Umbelopsis</taxon>
    </lineage>
</organism>
<feature type="region of interest" description="Disordered" evidence="1">
    <location>
        <begin position="53"/>
        <end position="87"/>
    </location>
</feature>
<dbReference type="OrthoDB" id="2252251at2759"/>
<gene>
    <name evidence="2" type="ORF">INT44_003966</name>
</gene>
<evidence type="ECO:0000256" key="1">
    <source>
        <dbReference type="SAM" id="MobiDB-lite"/>
    </source>
</evidence>